<dbReference type="GO" id="GO:0000977">
    <property type="term" value="F:RNA polymerase II transcription regulatory region sequence-specific DNA binding"/>
    <property type="evidence" value="ECO:0007669"/>
    <property type="project" value="TreeGrafter"/>
</dbReference>
<evidence type="ECO:0000256" key="4">
    <source>
        <dbReference type="ARBA" id="ARBA00022833"/>
    </source>
</evidence>
<dbReference type="SMART" id="SM00355">
    <property type="entry name" value="ZnF_C2H2"/>
    <property type="match status" value="6"/>
</dbReference>
<sequence length="582" mass="66822">MTRKKTPTSVEGCLELEMSLSVLESCCKAKPGQMLCLRGRARKQGKRQTRSFTIKTERKKESICLKILANVVGAAFNRCLTEKWIWVISQVGNINSLRSDSDNSSAVPSADNVYCSERHEDGNVVSLETSTQSDKFIDLNINGNRKRQNVIDNCTDDEHKETNLDASSSDEHISGDVGSCTDDVDGADVKCGLQLDTPENNKEQQVCCRFCGKSFATNPNRPLMALQQHETKFCKRNPWSMTTLEPKPVVSLKYPYSCQYCPHAFTSESRCKKHEASCARRPDYMAGFDMKALMICDICNHMCANELGLAYHKTKTHGCPSSAKPRKHRKATPCACRFCGKMATSHSTRFHHEHFKCEKNPNVEQGVRCKFCAQMCTKDKLQVHITKHHSQKEQHMCEVCGKVFDGKHKLYQHRLTHTEIQTPKHKCPHCDKVYLLKTRLKIHMSKHIEERTVQCTVCGKFFKNKHQENRHRVTVHENRYRFRCEKCGHGMAKKVYLESHKCGRVRRPQETDRKVDDNKASKHDFDIVMVCPLVESNQTQMAVNSLPTYDYYQEQTEFIPQRFEQQEQVISQDGIILEYFTS</sequence>
<name>A0AAD9JD65_9ANNE</name>
<dbReference type="GO" id="GO:0005634">
    <property type="term" value="C:nucleus"/>
    <property type="evidence" value="ECO:0007669"/>
    <property type="project" value="TreeGrafter"/>
</dbReference>
<feature type="domain" description="C2H2-type" evidence="6">
    <location>
        <begin position="453"/>
        <end position="481"/>
    </location>
</feature>
<keyword evidence="2" id="KW-0677">Repeat</keyword>
<feature type="domain" description="C2H2-type" evidence="6">
    <location>
        <begin position="425"/>
        <end position="452"/>
    </location>
</feature>
<dbReference type="InterPro" id="IPR013087">
    <property type="entry name" value="Znf_C2H2_type"/>
</dbReference>
<evidence type="ECO:0000256" key="1">
    <source>
        <dbReference type="ARBA" id="ARBA00022723"/>
    </source>
</evidence>
<dbReference type="GO" id="GO:0000981">
    <property type="term" value="F:DNA-binding transcription factor activity, RNA polymerase II-specific"/>
    <property type="evidence" value="ECO:0007669"/>
    <property type="project" value="TreeGrafter"/>
</dbReference>
<keyword evidence="3 5" id="KW-0863">Zinc-finger</keyword>
<evidence type="ECO:0000256" key="2">
    <source>
        <dbReference type="ARBA" id="ARBA00022737"/>
    </source>
</evidence>
<protein>
    <recommendedName>
        <fullName evidence="6">C2H2-type domain-containing protein</fullName>
    </recommendedName>
</protein>
<dbReference type="Gene3D" id="3.30.160.60">
    <property type="entry name" value="Classic Zinc Finger"/>
    <property type="match status" value="2"/>
</dbReference>
<feature type="domain" description="C2H2-type" evidence="6">
    <location>
        <begin position="395"/>
        <end position="422"/>
    </location>
</feature>
<accession>A0AAD9JD65</accession>
<keyword evidence="8" id="KW-1185">Reference proteome</keyword>
<dbReference type="InterPro" id="IPR036236">
    <property type="entry name" value="Znf_C2H2_sf"/>
</dbReference>
<dbReference type="AlphaFoldDB" id="A0AAD9JD65"/>
<dbReference type="SUPFAM" id="SSF57667">
    <property type="entry name" value="beta-beta-alpha zinc fingers"/>
    <property type="match status" value="2"/>
</dbReference>
<dbReference type="PROSITE" id="PS50157">
    <property type="entry name" value="ZINC_FINGER_C2H2_2"/>
    <property type="match status" value="3"/>
</dbReference>
<reference evidence="7" key="1">
    <citation type="journal article" date="2023" name="Mol. Biol. Evol.">
        <title>Third-Generation Sequencing Reveals the Adaptive Role of the Epigenome in Three Deep-Sea Polychaetes.</title>
        <authorList>
            <person name="Perez M."/>
            <person name="Aroh O."/>
            <person name="Sun Y."/>
            <person name="Lan Y."/>
            <person name="Juniper S.K."/>
            <person name="Young C.R."/>
            <person name="Angers B."/>
            <person name="Qian P.Y."/>
        </authorList>
    </citation>
    <scope>NUCLEOTIDE SEQUENCE</scope>
    <source>
        <strain evidence="7">P08H-3</strain>
    </source>
</reference>
<dbReference type="GO" id="GO:0008270">
    <property type="term" value="F:zinc ion binding"/>
    <property type="evidence" value="ECO:0007669"/>
    <property type="project" value="UniProtKB-KW"/>
</dbReference>
<evidence type="ECO:0000256" key="5">
    <source>
        <dbReference type="PROSITE-ProRule" id="PRU00042"/>
    </source>
</evidence>
<dbReference type="Proteomes" id="UP001208570">
    <property type="component" value="Unassembled WGS sequence"/>
</dbReference>
<dbReference type="EMBL" id="JAODUP010000415">
    <property type="protein sequence ID" value="KAK2150255.1"/>
    <property type="molecule type" value="Genomic_DNA"/>
</dbReference>
<keyword evidence="1" id="KW-0479">Metal-binding</keyword>
<proteinExistence type="predicted"/>
<dbReference type="PROSITE" id="PS00028">
    <property type="entry name" value="ZINC_FINGER_C2H2_1"/>
    <property type="match status" value="3"/>
</dbReference>
<evidence type="ECO:0000313" key="8">
    <source>
        <dbReference type="Proteomes" id="UP001208570"/>
    </source>
</evidence>
<dbReference type="PANTHER" id="PTHR24379:SF127">
    <property type="entry name" value="BLOODY FINGERS-RELATED"/>
    <property type="match status" value="1"/>
</dbReference>
<organism evidence="7 8">
    <name type="scientific">Paralvinella palmiformis</name>
    <dbReference type="NCBI Taxonomy" id="53620"/>
    <lineage>
        <taxon>Eukaryota</taxon>
        <taxon>Metazoa</taxon>
        <taxon>Spiralia</taxon>
        <taxon>Lophotrochozoa</taxon>
        <taxon>Annelida</taxon>
        <taxon>Polychaeta</taxon>
        <taxon>Sedentaria</taxon>
        <taxon>Canalipalpata</taxon>
        <taxon>Terebellida</taxon>
        <taxon>Terebelliformia</taxon>
        <taxon>Alvinellidae</taxon>
        <taxon>Paralvinella</taxon>
    </lineage>
</organism>
<evidence type="ECO:0000259" key="6">
    <source>
        <dbReference type="PROSITE" id="PS50157"/>
    </source>
</evidence>
<gene>
    <name evidence="7" type="ORF">LSH36_415g00034</name>
</gene>
<comment type="caution">
    <text evidence="7">The sequence shown here is derived from an EMBL/GenBank/DDBJ whole genome shotgun (WGS) entry which is preliminary data.</text>
</comment>
<evidence type="ECO:0000256" key="3">
    <source>
        <dbReference type="ARBA" id="ARBA00022771"/>
    </source>
</evidence>
<evidence type="ECO:0000313" key="7">
    <source>
        <dbReference type="EMBL" id="KAK2150255.1"/>
    </source>
</evidence>
<keyword evidence="4" id="KW-0862">Zinc</keyword>
<dbReference type="PANTHER" id="PTHR24379">
    <property type="entry name" value="KRAB AND ZINC FINGER DOMAIN-CONTAINING"/>
    <property type="match status" value="1"/>
</dbReference>